<name>A0A929WZ16_9BACT</name>
<dbReference type="PIRSF" id="PIRSF020079">
    <property type="entry name" value="UCP020079"/>
    <property type="match status" value="1"/>
</dbReference>
<proteinExistence type="predicted"/>
<reference evidence="1" key="1">
    <citation type="submission" date="2020-04" db="EMBL/GenBank/DDBJ databases">
        <title>Deep metagenomics examines the oral microbiome during advanced dental caries in children, revealing novel taxa and co-occurrences with host molecules.</title>
        <authorList>
            <person name="Baker J.L."/>
            <person name="Morton J.T."/>
            <person name="Dinis M."/>
            <person name="Alvarez R."/>
            <person name="Tran N.C."/>
            <person name="Knight R."/>
            <person name="Edlund A."/>
        </authorList>
    </citation>
    <scope>NUCLEOTIDE SEQUENCE</scope>
    <source>
        <strain evidence="1">JCVI_34_bin.1</strain>
    </source>
</reference>
<dbReference type="Gene3D" id="3.40.50.1000">
    <property type="entry name" value="HAD superfamily/HAD-like"/>
    <property type="match status" value="1"/>
</dbReference>
<organism evidence="1 2">
    <name type="scientific">Alloprevotella tannerae</name>
    <dbReference type="NCBI Taxonomy" id="76122"/>
    <lineage>
        <taxon>Bacteria</taxon>
        <taxon>Pseudomonadati</taxon>
        <taxon>Bacteroidota</taxon>
        <taxon>Bacteroidia</taxon>
        <taxon>Bacteroidales</taxon>
        <taxon>Prevotellaceae</taxon>
        <taxon>Alloprevotella</taxon>
    </lineage>
</organism>
<dbReference type="AlphaFoldDB" id="A0A929WZ16"/>
<dbReference type="InterPro" id="IPR016769">
    <property type="entry name" value="Phage_SP01_Orf1"/>
</dbReference>
<protein>
    <recommendedName>
        <fullName evidence="3">Hydrolase</fullName>
    </recommendedName>
</protein>
<dbReference type="EMBL" id="JABZGR010000008">
    <property type="protein sequence ID" value="MBF0970197.1"/>
    <property type="molecule type" value="Genomic_DNA"/>
</dbReference>
<dbReference type="InterPro" id="IPR036412">
    <property type="entry name" value="HAD-like_sf"/>
</dbReference>
<evidence type="ECO:0008006" key="3">
    <source>
        <dbReference type="Google" id="ProtNLM"/>
    </source>
</evidence>
<comment type="caution">
    <text evidence="1">The sequence shown here is derived from an EMBL/GenBank/DDBJ whole genome shotgun (WGS) entry which is preliminary data.</text>
</comment>
<evidence type="ECO:0000313" key="1">
    <source>
        <dbReference type="EMBL" id="MBF0970197.1"/>
    </source>
</evidence>
<dbReference type="SUPFAM" id="SSF56784">
    <property type="entry name" value="HAD-like"/>
    <property type="match status" value="1"/>
</dbReference>
<accession>A0A929WZ16</accession>
<gene>
    <name evidence="1" type="ORF">HXK21_04050</name>
</gene>
<dbReference type="Proteomes" id="UP000704068">
    <property type="component" value="Unassembled WGS sequence"/>
</dbReference>
<dbReference type="InterPro" id="IPR023214">
    <property type="entry name" value="HAD_sf"/>
</dbReference>
<evidence type="ECO:0000313" key="2">
    <source>
        <dbReference type="Proteomes" id="UP000704068"/>
    </source>
</evidence>
<sequence length="147" mass="17421">MTIAIDFDGTIVEHHYPEIGREIPFAIETLKRLIKDGHKLILWTVREGELLQEAVDWCGTRGVHFYKVNRDWDENDEEEHLGSDSGHRKYSRKIKADLFIDDRNIGGLPEWTAIYDIISKRISYEQYLREQVKEEKPAKPSFWSRFK</sequence>
<dbReference type="NCBIfam" id="NF046079">
    <property type="entry name" value="HAD_phos_BT0820"/>
    <property type="match status" value="1"/>
</dbReference>
<dbReference type="RefSeq" id="WP_303763465.1">
    <property type="nucleotide sequence ID" value="NZ_JABZGR010000008.1"/>
</dbReference>